<feature type="compositionally biased region" description="Polar residues" evidence="8">
    <location>
        <begin position="8"/>
        <end position="26"/>
    </location>
</feature>
<proteinExistence type="inferred from homology"/>
<comment type="similarity">
    <text evidence="2 7">Belongs to the Mediator complex subunit 9 family.</text>
</comment>
<dbReference type="InterPro" id="IPR011425">
    <property type="entry name" value="Med9"/>
</dbReference>
<organism evidence="9 10">
    <name type="scientific">Lodderomyces beijingensis</name>
    <dbReference type="NCBI Taxonomy" id="1775926"/>
    <lineage>
        <taxon>Eukaryota</taxon>
        <taxon>Fungi</taxon>
        <taxon>Dikarya</taxon>
        <taxon>Ascomycota</taxon>
        <taxon>Saccharomycotina</taxon>
        <taxon>Pichiomycetes</taxon>
        <taxon>Debaryomycetaceae</taxon>
        <taxon>Candida/Lodderomyces clade</taxon>
        <taxon>Lodderomyces</taxon>
    </lineage>
</organism>
<feature type="compositionally biased region" description="Polar residues" evidence="8">
    <location>
        <begin position="34"/>
        <end position="44"/>
    </location>
</feature>
<feature type="region of interest" description="Disordered" evidence="8">
    <location>
        <begin position="1"/>
        <end position="49"/>
    </location>
</feature>
<name>A0ABP0ZUD4_9ASCO</name>
<protein>
    <recommendedName>
        <fullName evidence="7">Mediator of RNA polymerase II transcription subunit 9</fullName>
    </recommendedName>
    <alternativeName>
        <fullName evidence="7">Mediator complex subunit 9</fullName>
    </alternativeName>
</protein>
<accession>A0ABP0ZUD4</accession>
<dbReference type="Pfam" id="PF07544">
    <property type="entry name" value="Med9"/>
    <property type="match status" value="1"/>
</dbReference>
<evidence type="ECO:0000313" key="10">
    <source>
        <dbReference type="Proteomes" id="UP001497383"/>
    </source>
</evidence>
<gene>
    <name evidence="7" type="primary">MED9</name>
    <name evidence="9" type="ORF">LODBEIA_P59650</name>
</gene>
<comment type="function">
    <text evidence="7">Component of the Mediator complex, a coactivator involved in the regulated transcription of nearly all RNA polymerase II-dependent genes. Mediator functions as a bridge to convey information from gene-specific regulatory proteins to the basal RNA polymerase II transcription machinery. Mediator is recruited to promoters by direct interactions with regulatory proteins and serves as a scaffold for the assembly of a functional preinitiation complex with RNA polymerase II and the general transcription factors.</text>
</comment>
<evidence type="ECO:0000256" key="6">
    <source>
        <dbReference type="ARBA" id="ARBA00023242"/>
    </source>
</evidence>
<evidence type="ECO:0000256" key="4">
    <source>
        <dbReference type="ARBA" id="ARBA00023159"/>
    </source>
</evidence>
<evidence type="ECO:0000256" key="7">
    <source>
        <dbReference type="RuleBase" id="RU364145"/>
    </source>
</evidence>
<comment type="subcellular location">
    <subcellularLocation>
        <location evidence="1 7">Nucleus</location>
    </subcellularLocation>
</comment>
<evidence type="ECO:0000256" key="2">
    <source>
        <dbReference type="ARBA" id="ARBA00008089"/>
    </source>
</evidence>
<dbReference type="GeneID" id="92211161"/>
<reference evidence="9 10" key="1">
    <citation type="submission" date="2024-03" db="EMBL/GenBank/DDBJ databases">
        <authorList>
            <person name="Brejova B."/>
        </authorList>
    </citation>
    <scope>NUCLEOTIDE SEQUENCE [LARGE SCALE GENOMIC DNA]</scope>
    <source>
        <strain evidence="9 10">CBS 14171</strain>
    </source>
</reference>
<keyword evidence="5 7" id="KW-0804">Transcription</keyword>
<dbReference type="Proteomes" id="UP001497383">
    <property type="component" value="Chromosome 8"/>
</dbReference>
<evidence type="ECO:0000256" key="5">
    <source>
        <dbReference type="ARBA" id="ARBA00023163"/>
    </source>
</evidence>
<evidence type="ECO:0000313" key="9">
    <source>
        <dbReference type="EMBL" id="CAK9442222.1"/>
    </source>
</evidence>
<evidence type="ECO:0000256" key="3">
    <source>
        <dbReference type="ARBA" id="ARBA00023015"/>
    </source>
</evidence>
<keyword evidence="4 7" id="KW-0010">Activator</keyword>
<comment type="subunit">
    <text evidence="7">Component of the Mediator complex.</text>
</comment>
<keyword evidence="6 7" id="KW-0539">Nucleus</keyword>
<dbReference type="RefSeq" id="XP_066832903.1">
    <property type="nucleotide sequence ID" value="XM_066976355.1"/>
</dbReference>
<sequence>MSFEQAPDQKQPQRSNPTIDPDQSVQDDLMDLDPSSTPAAQKQPQQEDDPIAKIAEIELLPELYSLLFDITNGNKQAKDFDKYVGALRLKLAKLKSSIQEIEGLDESPETTKAKIHRLRENNLQKRLLLDSFRRRVDESL</sequence>
<keyword evidence="3 7" id="KW-0805">Transcription regulation</keyword>
<keyword evidence="10" id="KW-1185">Reference proteome</keyword>
<evidence type="ECO:0000256" key="1">
    <source>
        <dbReference type="ARBA" id="ARBA00004123"/>
    </source>
</evidence>
<evidence type="ECO:0000256" key="8">
    <source>
        <dbReference type="SAM" id="MobiDB-lite"/>
    </source>
</evidence>
<dbReference type="EMBL" id="OZ022412">
    <property type="protein sequence ID" value="CAK9442222.1"/>
    <property type="molecule type" value="Genomic_DNA"/>
</dbReference>